<keyword evidence="2" id="KW-1185">Reference proteome</keyword>
<reference evidence="2" key="1">
    <citation type="journal article" date="2019" name="Int. J. Syst. Evol. Microbiol.">
        <title>The Global Catalogue of Microorganisms (GCM) 10K type strain sequencing project: providing services to taxonomists for standard genome sequencing and annotation.</title>
        <authorList>
            <consortium name="The Broad Institute Genomics Platform"/>
            <consortium name="The Broad Institute Genome Sequencing Center for Infectious Disease"/>
            <person name="Wu L."/>
            <person name="Ma J."/>
        </authorList>
    </citation>
    <scope>NUCLEOTIDE SEQUENCE [LARGE SCALE GENOMIC DNA]</scope>
    <source>
        <strain evidence="2">CGMCC 4.7683</strain>
    </source>
</reference>
<dbReference type="EMBL" id="BNAY01000001">
    <property type="protein sequence ID" value="GHH01503.1"/>
    <property type="molecule type" value="Genomic_DNA"/>
</dbReference>
<proteinExistence type="predicted"/>
<name>A0ABQ3L582_9PSEU</name>
<sequence length="113" mass="12354">MEHLFICKQEVLVGQVKRVLVQVEGEGPDIFRDVGWLASRVWTVVSTVDPLSCPTLASASRMEVLDLELPWDFDGGLSRDRLAAAVEHFDEWKVVGKAYGLASGLVAVVGESV</sequence>
<dbReference type="Proteomes" id="UP000635387">
    <property type="component" value="Unassembled WGS sequence"/>
</dbReference>
<evidence type="ECO:0000313" key="2">
    <source>
        <dbReference type="Proteomes" id="UP000635387"/>
    </source>
</evidence>
<evidence type="ECO:0000313" key="1">
    <source>
        <dbReference type="EMBL" id="GHH01503.1"/>
    </source>
</evidence>
<protein>
    <submittedName>
        <fullName evidence="1">Uncharacterized protein</fullName>
    </submittedName>
</protein>
<gene>
    <name evidence="1" type="ORF">GCM10017790_01520</name>
</gene>
<accession>A0ABQ3L582</accession>
<organism evidence="1 2">
    <name type="scientific">Amycolatopsis oliviviridis</name>
    <dbReference type="NCBI Taxonomy" id="1471590"/>
    <lineage>
        <taxon>Bacteria</taxon>
        <taxon>Bacillati</taxon>
        <taxon>Actinomycetota</taxon>
        <taxon>Actinomycetes</taxon>
        <taxon>Pseudonocardiales</taxon>
        <taxon>Pseudonocardiaceae</taxon>
        <taxon>Amycolatopsis</taxon>
    </lineage>
</organism>
<comment type="caution">
    <text evidence="1">The sequence shown here is derived from an EMBL/GenBank/DDBJ whole genome shotgun (WGS) entry which is preliminary data.</text>
</comment>